<proteinExistence type="inferred from homology"/>
<evidence type="ECO:0000256" key="6">
    <source>
        <dbReference type="ARBA" id="ARBA00022777"/>
    </source>
</evidence>
<comment type="similarity">
    <text evidence="2">In the N-terminal section; belongs to the DHNA family.</text>
</comment>
<dbReference type="PANTHER" id="PTHR20941">
    <property type="entry name" value="FOLATE SYNTHESIS PROTEINS"/>
    <property type="match status" value="1"/>
</dbReference>
<dbReference type="GO" id="GO:0016301">
    <property type="term" value="F:kinase activity"/>
    <property type="evidence" value="ECO:0007669"/>
    <property type="project" value="UniProtKB-KW"/>
</dbReference>
<evidence type="ECO:0000256" key="1">
    <source>
        <dbReference type="ARBA" id="ARBA00005051"/>
    </source>
</evidence>
<dbReference type="InterPro" id="IPR045031">
    <property type="entry name" value="DHP_synth-like"/>
</dbReference>
<keyword evidence="4" id="KW-0808">Transferase</keyword>
<dbReference type="CDD" id="cd00483">
    <property type="entry name" value="HPPK"/>
    <property type="match status" value="1"/>
</dbReference>
<accession>A0A8H5I0D1</accession>
<evidence type="ECO:0000256" key="8">
    <source>
        <dbReference type="ARBA" id="ARBA00022909"/>
    </source>
</evidence>
<dbReference type="AlphaFoldDB" id="A0A8H5I0D1"/>
<dbReference type="InterPro" id="IPR006157">
    <property type="entry name" value="FolB_dom"/>
</dbReference>
<dbReference type="EMBL" id="JAACJN010000004">
    <property type="protein sequence ID" value="KAF5392836.1"/>
    <property type="molecule type" value="Genomic_DNA"/>
</dbReference>
<reference evidence="10 11" key="1">
    <citation type="journal article" date="2020" name="ISME J.">
        <title>Uncovering the hidden diversity of litter-decomposition mechanisms in mushroom-forming fungi.</title>
        <authorList>
            <person name="Floudas D."/>
            <person name="Bentzer J."/>
            <person name="Ahren D."/>
            <person name="Johansson T."/>
            <person name="Persson P."/>
            <person name="Tunlid A."/>
        </authorList>
    </citation>
    <scope>NUCLEOTIDE SEQUENCE [LARGE SCALE GENOMIC DNA]</scope>
    <source>
        <strain evidence="10 11">CBS 406.79</strain>
    </source>
</reference>
<keyword evidence="5" id="KW-0547">Nucleotide-binding</keyword>
<dbReference type="InterPro" id="IPR000489">
    <property type="entry name" value="Pterin-binding_dom"/>
</dbReference>
<dbReference type="Gene3D" id="3.20.20.20">
    <property type="entry name" value="Dihydropteroate synthase-like"/>
    <property type="match status" value="2"/>
</dbReference>
<dbReference type="SUPFAM" id="SSF55083">
    <property type="entry name" value="6-hydroxymethyl-7,8-dihydropterin pyrophosphokinase, HPPK"/>
    <property type="match status" value="1"/>
</dbReference>
<dbReference type="NCBIfam" id="TIGR01498">
    <property type="entry name" value="folK"/>
    <property type="match status" value="1"/>
</dbReference>
<dbReference type="GO" id="GO:0004156">
    <property type="term" value="F:dihydropteroate synthase activity"/>
    <property type="evidence" value="ECO:0007669"/>
    <property type="project" value="TreeGrafter"/>
</dbReference>
<protein>
    <recommendedName>
        <fullName evidence="3">2-amino-4-hydroxy-6-hydroxymethyldihydropteridine diphosphokinase</fullName>
        <ecNumber evidence="3">2.7.6.3</ecNumber>
    </recommendedName>
</protein>
<dbReference type="InterPro" id="IPR043133">
    <property type="entry name" value="GTP-CH-I_C/QueF"/>
</dbReference>
<comment type="pathway">
    <text evidence="1">Cofactor biosynthesis; tetrahydrofolate biosynthesis; 2-amino-4-hydroxy-6-hydroxymethyl-7,8-dihydropteridine diphosphate from 7,8-dihydroneopterin triphosphate: step 4/4.</text>
</comment>
<keyword evidence="7" id="KW-0067">ATP-binding</keyword>
<evidence type="ECO:0000256" key="4">
    <source>
        <dbReference type="ARBA" id="ARBA00022679"/>
    </source>
</evidence>
<evidence type="ECO:0000313" key="11">
    <source>
        <dbReference type="Proteomes" id="UP000518752"/>
    </source>
</evidence>
<dbReference type="Pfam" id="PF00809">
    <property type="entry name" value="Pterin_bind"/>
    <property type="match status" value="3"/>
</dbReference>
<dbReference type="Gene3D" id="3.30.1130.10">
    <property type="match status" value="2"/>
</dbReference>
<evidence type="ECO:0000256" key="7">
    <source>
        <dbReference type="ARBA" id="ARBA00022840"/>
    </source>
</evidence>
<evidence type="ECO:0000256" key="3">
    <source>
        <dbReference type="ARBA" id="ARBA00013253"/>
    </source>
</evidence>
<sequence>MDFIRVNDLLVNVLLHAGSRWPPKSSKPTAQPINISIAIPHDISSAAQTDDLSQSINYSTLASTLRIRLSPDSKQEPAFVSLEEILLRSFDLLLGDESNLPGARVKIVQIKPPLHCKALAIEGGATRGTSSSWNLINLQHRIEDLECQTIIGVNAAERLERQLVRMNISIAAHPPFTSRHTLDFRALTRRLYKNVEETAYLTLEALTSFIALETLRHLSVNAPTGYDPTVTVRAAKPYALVFADSSEVEVIRRIRDYPNQLSVPDKQFIDQPTAPKVHTAAITLGSNIGDSFQNIELALRLLEVPLQVISDRSIIPENAFLSVVDTSFLYESTPMYVMDQPPFINCACMIETNITSLSLLTLVKKIEEMVGRQPSYRNGPRAIDLDIALYDQSVIDTRAINERQTLDNLKGHLIVPHPRMVEREFVLRPLFDMIPEYVHPSLHKTIDILLKELLFVTNDPPMERVIPFPKYPLPLPKNSSTSTSDFHPSVVLPGVDPVAQTLTHWKYPSSIGAKTRTTREQKPKRTRLMATLNVTPDSFSDGSERNTIPSALAYVRDAIEKSTMDIVDVGGYSTRPGAAFVSIEEEVRRVIPVLRAIRNLAEDVRGKDKDQDQELEMRIRKILISVDTFRPDVAEEAILAGANCINDVYAFTGPDSYPYLSSASPQLQSQALASSSSVPFTNISSGTTTDPRAAAAYMQGMKRIARKFAVPVIVMHSRGEAGANKDYSLYDYARSNSGSGAAAIEGVRVELGQKVDEIVKGKGGVRRWFVLVDPGIGFSKTVEDNLELLRYGAEVTEDMVIGFGSNRRRNPLAGYPQLVGTSRKSFLGAILQKDRGKMTEGKDRVWATAAAIGCAVQQGALVVRVHDTDEMRDVVAVADALWS</sequence>
<dbReference type="Gene3D" id="3.30.70.560">
    <property type="entry name" value="7,8-Dihydro-6-hydroxymethylpterin-pyrophosphokinase HPPK"/>
    <property type="match status" value="1"/>
</dbReference>
<comment type="caution">
    <text evidence="10">The sequence shown here is derived from an EMBL/GenBank/DDBJ whole genome shotgun (WGS) entry which is preliminary data.</text>
</comment>
<dbReference type="GO" id="GO:0046654">
    <property type="term" value="P:tetrahydrofolate biosynthetic process"/>
    <property type="evidence" value="ECO:0007669"/>
    <property type="project" value="UniProtKB-UniPathway"/>
</dbReference>
<dbReference type="GO" id="GO:0005524">
    <property type="term" value="F:ATP binding"/>
    <property type="evidence" value="ECO:0007669"/>
    <property type="project" value="UniProtKB-KW"/>
</dbReference>
<dbReference type="GO" id="GO:0005740">
    <property type="term" value="C:mitochondrial envelope"/>
    <property type="evidence" value="ECO:0007669"/>
    <property type="project" value="TreeGrafter"/>
</dbReference>
<dbReference type="GO" id="GO:0046656">
    <property type="term" value="P:folic acid biosynthetic process"/>
    <property type="evidence" value="ECO:0007669"/>
    <property type="project" value="UniProtKB-KW"/>
</dbReference>
<keyword evidence="11" id="KW-1185">Reference proteome</keyword>
<evidence type="ECO:0000259" key="9">
    <source>
        <dbReference type="PROSITE" id="PS50972"/>
    </source>
</evidence>
<dbReference type="Proteomes" id="UP000518752">
    <property type="component" value="Unassembled WGS sequence"/>
</dbReference>
<dbReference type="GO" id="GO:0003848">
    <property type="term" value="F:2-amino-4-hydroxy-6-hydroxymethyldihydropteridine diphosphokinase activity"/>
    <property type="evidence" value="ECO:0007669"/>
    <property type="project" value="UniProtKB-EC"/>
</dbReference>
<dbReference type="EC" id="2.7.6.3" evidence="3"/>
<keyword evidence="8" id="KW-0289">Folate biosynthesis</keyword>
<dbReference type="InterPro" id="IPR000550">
    <property type="entry name" value="Hppk"/>
</dbReference>
<dbReference type="SMART" id="SM00905">
    <property type="entry name" value="FolB"/>
    <property type="match status" value="1"/>
</dbReference>
<dbReference type="UniPathway" id="UPA00077">
    <property type="reaction ID" value="UER00155"/>
</dbReference>
<dbReference type="SUPFAM" id="SSF51717">
    <property type="entry name" value="Dihydropteroate synthetase-like"/>
    <property type="match status" value="2"/>
</dbReference>
<dbReference type="Pfam" id="PF02152">
    <property type="entry name" value="FolB"/>
    <property type="match status" value="1"/>
</dbReference>
<evidence type="ECO:0000256" key="5">
    <source>
        <dbReference type="ARBA" id="ARBA00022741"/>
    </source>
</evidence>
<dbReference type="Pfam" id="PF01288">
    <property type="entry name" value="HPPK"/>
    <property type="match status" value="1"/>
</dbReference>
<dbReference type="InterPro" id="IPR011005">
    <property type="entry name" value="Dihydropteroate_synth-like_sf"/>
</dbReference>
<dbReference type="PROSITE" id="PS50972">
    <property type="entry name" value="PTERIN_BINDING"/>
    <property type="match status" value="1"/>
</dbReference>
<feature type="domain" description="Pterin-binding" evidence="9">
    <location>
        <begin position="526"/>
        <end position="876"/>
    </location>
</feature>
<dbReference type="PANTHER" id="PTHR20941:SF1">
    <property type="entry name" value="FOLIC ACID SYNTHESIS PROTEIN FOL1"/>
    <property type="match status" value="1"/>
</dbReference>
<evidence type="ECO:0000256" key="2">
    <source>
        <dbReference type="ARBA" id="ARBA00009640"/>
    </source>
</evidence>
<organism evidence="10 11">
    <name type="scientific">Collybiopsis confluens</name>
    <dbReference type="NCBI Taxonomy" id="2823264"/>
    <lineage>
        <taxon>Eukaryota</taxon>
        <taxon>Fungi</taxon>
        <taxon>Dikarya</taxon>
        <taxon>Basidiomycota</taxon>
        <taxon>Agaricomycotina</taxon>
        <taxon>Agaricomycetes</taxon>
        <taxon>Agaricomycetidae</taxon>
        <taxon>Agaricales</taxon>
        <taxon>Marasmiineae</taxon>
        <taxon>Omphalotaceae</taxon>
        <taxon>Collybiopsis</taxon>
    </lineage>
</organism>
<dbReference type="OrthoDB" id="615426at2759"/>
<gene>
    <name evidence="10" type="ORF">D9757_000963</name>
</gene>
<dbReference type="SUPFAM" id="SSF55620">
    <property type="entry name" value="Tetrahydrobiopterin biosynthesis enzymes-like"/>
    <property type="match status" value="2"/>
</dbReference>
<dbReference type="GO" id="GO:0004150">
    <property type="term" value="F:dihydroneopterin aldolase activity"/>
    <property type="evidence" value="ECO:0007669"/>
    <property type="project" value="InterPro"/>
</dbReference>
<name>A0A8H5I0D1_9AGAR</name>
<evidence type="ECO:0000313" key="10">
    <source>
        <dbReference type="EMBL" id="KAF5392836.1"/>
    </source>
</evidence>
<dbReference type="InterPro" id="IPR035907">
    <property type="entry name" value="Hppk_sf"/>
</dbReference>
<keyword evidence="6" id="KW-0418">Kinase</keyword>